<evidence type="ECO:0000256" key="2">
    <source>
        <dbReference type="PROSITE-ProRule" id="PRU01122"/>
    </source>
</evidence>
<keyword evidence="5" id="KW-1185">Reference proteome</keyword>
<evidence type="ECO:0000259" key="3">
    <source>
        <dbReference type="PROSITE" id="PS51786"/>
    </source>
</evidence>
<dbReference type="PRINTS" id="PR00830">
    <property type="entry name" value="ENDOLAPTASE"/>
</dbReference>
<dbReference type="InterPro" id="IPR008269">
    <property type="entry name" value="Lon_proteolytic"/>
</dbReference>
<dbReference type="KEGG" id="phy:AJ81_02375"/>
<dbReference type="PATRIC" id="fig|1123384.7.peg.469"/>
<feature type="domain" description="Lon proteolytic" evidence="3">
    <location>
        <begin position="550"/>
        <end position="745"/>
    </location>
</feature>
<sequence length="788" mass="89585">MEISYRDLIYRLDHMPSFKTTEEIEPAHGFIGQDKARRAIDQALEIKGKGFNVFVVGLPGTGRRSFVNSYLRQIAANMPTPKDWVYVYNFSNPSEPEAISLEAGRGKIFKQDMQRLADEVMEALEKIFESDEYARRKSELEDEYMQKKTQLWEELKQKASELGFAVQIAPTGVVTVPVYEGKLLTPDAFEALPDEVKQVFNENSRKLKLIVEGTLYKSRRLDREYKEKLMALDKDAALFTVGAMFEELKNQYESNPHIVRYLSNVQNDILENLAQLRSGDEEVRQAFKKRYSVNLIVDNSAVVGSPVVFERNPTYANLAGKVEYYSKGGMLFTDFTMIKPGAFHRANGGFLILEAENVLRYAYAWEYVKRCLMTDQIVVENLETALGLSSIVSLRPQPIPLNVKVFLICSPRLYYLLQMYDEDAEKLFRIKSEFDWEMDASRENIQKYLGFVASTCCRLNAPHLERQAVEKLMWYSARLAGDRNKLSMRLGEISSLVREACTVAMKRGSNVVKREDMVEAIRQREERVNLLQTKYDEHIKNRDLMIETKGSRVGQINGLTVIDLHDHSFGVPVKITAKVHVGERGVIDIHREVDLSGSIHNKAVLTIEGFFRERYSKHVHFSLNATLSFEQVYSVVEGDSASVAEVLALISAIANVPLRQDIAVTGSMNQHGEVQPVGGVTEKVEGFYRACKLRGFTKTQGVVIPKANLKNLILKDEVLESVKKGEFHIWTVEHIDEAIELLTGKKAGRTTKTGGFEKGSVNYLVVQALKRAERMKEAKKTKRKKKSH</sequence>
<keyword evidence="2" id="KW-0378">Hydrolase</keyword>
<dbReference type="GO" id="GO:0004176">
    <property type="term" value="F:ATP-dependent peptidase activity"/>
    <property type="evidence" value="ECO:0007669"/>
    <property type="project" value="UniProtKB-UniRule"/>
</dbReference>
<proteinExistence type="inferred from homology"/>
<dbReference type="Gene3D" id="3.30.230.10">
    <property type="match status" value="1"/>
</dbReference>
<dbReference type="PANTHER" id="PTHR10046">
    <property type="entry name" value="ATP DEPENDENT LON PROTEASE FAMILY MEMBER"/>
    <property type="match status" value="1"/>
</dbReference>
<reference evidence="4 5" key="1">
    <citation type="submission" date="2014-01" db="EMBL/GenBank/DDBJ databases">
        <title>Genome sequencing of Thermotog hypogea.</title>
        <authorList>
            <person name="Zhang X."/>
            <person name="Alvare G."/>
            <person name="Fristensky B."/>
            <person name="Chen L."/>
            <person name="Suen T."/>
            <person name="Chen Q."/>
            <person name="Ma K."/>
        </authorList>
    </citation>
    <scope>NUCLEOTIDE SEQUENCE [LARGE SCALE GENOMIC DNA]</scope>
    <source>
        <strain evidence="4 5">DSM 11164</strain>
    </source>
</reference>
<dbReference type="Pfam" id="PF20436">
    <property type="entry name" value="LonB_AAA-LID"/>
    <property type="match status" value="1"/>
</dbReference>
<feature type="active site" evidence="2">
    <location>
        <position position="683"/>
    </location>
</feature>
<evidence type="ECO:0000313" key="5">
    <source>
        <dbReference type="Proteomes" id="UP000077469"/>
    </source>
</evidence>
<dbReference type="Proteomes" id="UP000077469">
    <property type="component" value="Chromosome"/>
</dbReference>
<dbReference type="RefSeq" id="WP_031503722.1">
    <property type="nucleotide sequence ID" value="NC_022795.1"/>
</dbReference>
<evidence type="ECO:0000256" key="1">
    <source>
        <dbReference type="ARBA" id="ARBA00022670"/>
    </source>
</evidence>
<keyword evidence="1 2" id="KW-0645">Protease</keyword>
<dbReference type="PROSITE" id="PS51786">
    <property type="entry name" value="LON_PROTEOLYTIC"/>
    <property type="match status" value="1"/>
</dbReference>
<dbReference type="Gene3D" id="3.40.50.300">
    <property type="entry name" value="P-loop containing nucleotide triphosphate hydrolases"/>
    <property type="match status" value="2"/>
</dbReference>
<dbReference type="EMBL" id="CP007141">
    <property type="protein sequence ID" value="AJC73240.1"/>
    <property type="molecule type" value="Genomic_DNA"/>
</dbReference>
<dbReference type="Pfam" id="PF13654">
    <property type="entry name" value="AAA_32"/>
    <property type="match status" value="1"/>
</dbReference>
<protein>
    <recommendedName>
        <fullName evidence="2">endopeptidase La</fullName>
        <ecNumber evidence="2">3.4.21.53</ecNumber>
    </recommendedName>
</protein>
<keyword evidence="2" id="KW-0720">Serine protease</keyword>
<comment type="similarity">
    <text evidence="2">Belongs to the peptidase S16 family.</text>
</comment>
<dbReference type="GO" id="GO:0005524">
    <property type="term" value="F:ATP binding"/>
    <property type="evidence" value="ECO:0007669"/>
    <property type="project" value="InterPro"/>
</dbReference>
<name>A0A0X1KPU9_9THEM</name>
<dbReference type="GO" id="GO:0006508">
    <property type="term" value="P:proteolysis"/>
    <property type="evidence" value="ECO:0007669"/>
    <property type="project" value="UniProtKB-KW"/>
</dbReference>
<dbReference type="Gene3D" id="1.10.8.60">
    <property type="match status" value="1"/>
</dbReference>
<dbReference type="Pfam" id="PF20437">
    <property type="entry name" value="LonC_helical"/>
    <property type="match status" value="1"/>
</dbReference>
<feature type="active site" evidence="2">
    <location>
        <position position="640"/>
    </location>
</feature>
<dbReference type="GO" id="GO:0004252">
    <property type="term" value="F:serine-type endopeptidase activity"/>
    <property type="evidence" value="ECO:0007669"/>
    <property type="project" value="UniProtKB-UniRule"/>
</dbReference>
<dbReference type="InterPro" id="IPR014721">
    <property type="entry name" value="Ribsml_uS5_D2-typ_fold_subgr"/>
</dbReference>
<dbReference type="SUPFAM" id="SSF54211">
    <property type="entry name" value="Ribosomal protein S5 domain 2-like"/>
    <property type="match status" value="1"/>
</dbReference>
<dbReference type="SUPFAM" id="SSF52540">
    <property type="entry name" value="P-loop containing nucleoside triphosphate hydrolases"/>
    <property type="match status" value="1"/>
</dbReference>
<dbReference type="InterPro" id="IPR046843">
    <property type="entry name" value="LonB_AAA-LID"/>
</dbReference>
<evidence type="ECO:0000313" key="4">
    <source>
        <dbReference type="EMBL" id="AJC73240.1"/>
    </source>
</evidence>
<organism evidence="4 5">
    <name type="scientific">Pseudothermotoga hypogea DSM 11164 = NBRC 106472</name>
    <dbReference type="NCBI Taxonomy" id="1123384"/>
    <lineage>
        <taxon>Bacteria</taxon>
        <taxon>Thermotogati</taxon>
        <taxon>Thermotogota</taxon>
        <taxon>Thermotogae</taxon>
        <taxon>Thermotogales</taxon>
        <taxon>Thermotogaceae</taxon>
        <taxon>Pseudothermotoga</taxon>
    </lineage>
</organism>
<dbReference type="InterPro" id="IPR027065">
    <property type="entry name" value="Lon_Prtase"/>
</dbReference>
<dbReference type="Pfam" id="PF05362">
    <property type="entry name" value="Lon_C"/>
    <property type="match status" value="1"/>
</dbReference>
<accession>A0A0X1KPU9</accession>
<dbReference type="AlphaFoldDB" id="A0A0X1KPU9"/>
<dbReference type="InterPro" id="IPR041699">
    <property type="entry name" value="AAA_32"/>
</dbReference>
<dbReference type="InterPro" id="IPR020568">
    <property type="entry name" value="Ribosomal_Su5_D2-typ_SF"/>
</dbReference>
<dbReference type="InterPro" id="IPR027417">
    <property type="entry name" value="P-loop_NTPase"/>
</dbReference>
<dbReference type="PaxDb" id="1123384-AJ81_02375"/>
<dbReference type="GO" id="GO:0030163">
    <property type="term" value="P:protein catabolic process"/>
    <property type="evidence" value="ECO:0007669"/>
    <property type="project" value="InterPro"/>
</dbReference>
<comment type="catalytic activity">
    <reaction evidence="2">
        <text>Hydrolysis of proteins in presence of ATP.</text>
        <dbReference type="EC" id="3.4.21.53"/>
    </reaction>
</comment>
<dbReference type="EC" id="3.4.21.53" evidence="2"/>
<dbReference type="InterPro" id="IPR046844">
    <property type="entry name" value="Lon-like_helical"/>
</dbReference>
<gene>
    <name evidence="4" type="ORF">AJ81_02375</name>
</gene>